<evidence type="ECO:0000313" key="1">
    <source>
        <dbReference type="EMBL" id="KNY25335.1"/>
    </source>
</evidence>
<sequence length="75" mass="9077">MEDLLIKIFCDTGDFCIRLDKHLKSHILKESQKHQKKLCSSKMMELSEVMTIIIFFHLSSYRTFKHYYKEYVLKS</sequence>
<name>A0A0L6JI01_9FIRM</name>
<accession>A0A0L6JI01</accession>
<dbReference type="Proteomes" id="UP000036923">
    <property type="component" value="Unassembled WGS sequence"/>
</dbReference>
<dbReference type="STRING" id="398512.Bccel_0595"/>
<protein>
    <submittedName>
        <fullName evidence="1">Uncharacterized protein</fullName>
    </submittedName>
</protein>
<comment type="caution">
    <text evidence="1">The sequence shown here is derived from an EMBL/GenBank/DDBJ whole genome shotgun (WGS) entry which is preliminary data.</text>
</comment>
<organism evidence="1 2">
    <name type="scientific">Pseudobacteroides cellulosolvens ATCC 35603 = DSM 2933</name>
    <dbReference type="NCBI Taxonomy" id="398512"/>
    <lineage>
        <taxon>Bacteria</taxon>
        <taxon>Bacillati</taxon>
        <taxon>Bacillota</taxon>
        <taxon>Clostridia</taxon>
        <taxon>Eubacteriales</taxon>
        <taxon>Oscillospiraceae</taxon>
        <taxon>Pseudobacteroides</taxon>
    </lineage>
</organism>
<reference evidence="2" key="1">
    <citation type="submission" date="2015-07" db="EMBL/GenBank/DDBJ databases">
        <title>Near-Complete Genome Sequence of the Cellulolytic Bacterium Bacteroides (Pseudobacteroides) cellulosolvens ATCC 35603.</title>
        <authorList>
            <person name="Dassa B."/>
            <person name="Utturkar S.M."/>
            <person name="Klingeman D.M."/>
            <person name="Hurt R.A."/>
            <person name="Keller M."/>
            <person name="Xu J."/>
            <person name="Reddy Y.H.K."/>
            <person name="Borovok I."/>
            <person name="Grinberg I.R."/>
            <person name="Lamed R."/>
            <person name="Zhivin O."/>
            <person name="Bayer E.A."/>
            <person name="Brown S.D."/>
        </authorList>
    </citation>
    <scope>NUCLEOTIDE SEQUENCE [LARGE SCALE GENOMIC DNA]</scope>
    <source>
        <strain evidence="2">DSM 2933</strain>
    </source>
</reference>
<evidence type="ECO:0000313" key="2">
    <source>
        <dbReference type="Proteomes" id="UP000036923"/>
    </source>
</evidence>
<keyword evidence="2" id="KW-1185">Reference proteome</keyword>
<dbReference type="EMBL" id="LGTC01000001">
    <property type="protein sequence ID" value="KNY25335.1"/>
    <property type="molecule type" value="Genomic_DNA"/>
</dbReference>
<proteinExistence type="predicted"/>
<dbReference type="AlphaFoldDB" id="A0A0L6JI01"/>
<gene>
    <name evidence="1" type="ORF">Bccel_0595</name>
</gene>